<dbReference type="GO" id="GO:0016747">
    <property type="term" value="F:acyltransferase activity, transferring groups other than amino-acyl groups"/>
    <property type="evidence" value="ECO:0007669"/>
    <property type="project" value="InterPro"/>
</dbReference>
<dbReference type="GO" id="GO:0000271">
    <property type="term" value="P:polysaccharide biosynthetic process"/>
    <property type="evidence" value="ECO:0007669"/>
    <property type="project" value="TreeGrafter"/>
</dbReference>
<feature type="domain" description="Acyltransferase 3" evidence="2">
    <location>
        <begin position="21"/>
        <end position="361"/>
    </location>
</feature>
<organism evidence="3 4">
    <name type="scientific">Chitinophaga oryziterrae</name>
    <dbReference type="NCBI Taxonomy" id="1031224"/>
    <lineage>
        <taxon>Bacteria</taxon>
        <taxon>Pseudomonadati</taxon>
        <taxon>Bacteroidota</taxon>
        <taxon>Chitinophagia</taxon>
        <taxon>Chitinophagales</taxon>
        <taxon>Chitinophagaceae</taxon>
        <taxon>Chitinophaga</taxon>
    </lineage>
</organism>
<dbReference type="InterPro" id="IPR050879">
    <property type="entry name" value="Acyltransferase_3"/>
</dbReference>
<feature type="transmembrane region" description="Helical" evidence="1">
    <location>
        <begin position="115"/>
        <end position="133"/>
    </location>
</feature>
<keyword evidence="1" id="KW-1133">Transmembrane helix</keyword>
<keyword evidence="4" id="KW-1185">Reference proteome</keyword>
<name>A0A6N8JCB6_9BACT</name>
<feature type="transmembrane region" description="Helical" evidence="1">
    <location>
        <begin position="345"/>
        <end position="367"/>
    </location>
</feature>
<dbReference type="AlphaFoldDB" id="A0A6N8JCB6"/>
<dbReference type="OrthoDB" id="290051at2"/>
<proteinExistence type="predicted"/>
<keyword evidence="1" id="KW-0472">Membrane</keyword>
<evidence type="ECO:0000256" key="1">
    <source>
        <dbReference type="SAM" id="Phobius"/>
    </source>
</evidence>
<feature type="transmembrane region" description="Helical" evidence="1">
    <location>
        <begin position="25"/>
        <end position="45"/>
    </location>
</feature>
<dbReference type="InterPro" id="IPR002656">
    <property type="entry name" value="Acyl_transf_3_dom"/>
</dbReference>
<keyword evidence="3" id="KW-0012">Acyltransferase</keyword>
<dbReference type="GO" id="GO:0016020">
    <property type="term" value="C:membrane"/>
    <property type="evidence" value="ECO:0007669"/>
    <property type="project" value="TreeGrafter"/>
</dbReference>
<dbReference type="RefSeq" id="WP_157300722.1">
    <property type="nucleotide sequence ID" value="NZ_BAAAZB010000005.1"/>
</dbReference>
<feature type="transmembrane region" description="Helical" evidence="1">
    <location>
        <begin position="248"/>
        <end position="269"/>
    </location>
</feature>
<comment type="caution">
    <text evidence="3">The sequence shown here is derived from an EMBL/GenBank/DDBJ whole genome shotgun (WGS) entry which is preliminary data.</text>
</comment>
<feature type="transmembrane region" description="Helical" evidence="1">
    <location>
        <begin position="275"/>
        <end position="294"/>
    </location>
</feature>
<sequence length="399" mass="46166">MKDQLPFLNLRRITSNGMYVPEIDGLRFIAITSVVIFHMNGFWIAKMEEINSVSVSNTLLSIWNSLAGTGRIGVELFFVISGYILGLPFANKYLGSGKDVRLKNYYKRRITRLEPPYIIIMVILFFVYVYVVHKYTFSQLLPSLLASLTYTHNFFYGRGILPLINSVAWSLEIEVQFYLLAPLLAKVFLLSKEKRRMVLILASFAVIIFQGLHTFPLRSIIDYLQFFLIGLLFADFKVTNDVGKKLKVVWVMLIGSVSFSMIFFTYAYNDNPANILFSSLLFIWIAIFNYMCMFQNYMKGFLSSNIISITGGMCYSIYLIHYALISLVGNQYLHHLFFKSYYLNLVIYYALLITFIMIVSSMFFVLVERPCMNKDWPVIFLNNIKERCKTVTGVLRVGK</sequence>
<dbReference type="PANTHER" id="PTHR23028">
    <property type="entry name" value="ACETYLTRANSFERASE"/>
    <property type="match status" value="1"/>
</dbReference>
<protein>
    <submittedName>
        <fullName evidence="3">Acyltransferase family protein</fullName>
    </submittedName>
</protein>
<reference evidence="3 4" key="1">
    <citation type="submission" date="2019-12" db="EMBL/GenBank/DDBJ databases">
        <title>The draft genomic sequence of strain Chitinophaga oryziterrae JCM 16595.</title>
        <authorList>
            <person name="Zhang X."/>
        </authorList>
    </citation>
    <scope>NUCLEOTIDE SEQUENCE [LARGE SCALE GENOMIC DNA]</scope>
    <source>
        <strain evidence="3 4">JCM 16595</strain>
    </source>
</reference>
<keyword evidence="3" id="KW-0808">Transferase</keyword>
<evidence type="ECO:0000313" key="3">
    <source>
        <dbReference type="EMBL" id="MVT42088.1"/>
    </source>
</evidence>
<dbReference type="EMBL" id="WRXO01000004">
    <property type="protein sequence ID" value="MVT42088.1"/>
    <property type="molecule type" value="Genomic_DNA"/>
</dbReference>
<feature type="transmembrane region" description="Helical" evidence="1">
    <location>
        <begin position="76"/>
        <end position="94"/>
    </location>
</feature>
<feature type="transmembrane region" description="Helical" evidence="1">
    <location>
        <begin position="306"/>
        <end position="325"/>
    </location>
</feature>
<evidence type="ECO:0000313" key="4">
    <source>
        <dbReference type="Proteomes" id="UP000468388"/>
    </source>
</evidence>
<feature type="transmembrane region" description="Helical" evidence="1">
    <location>
        <begin position="163"/>
        <end position="185"/>
    </location>
</feature>
<keyword evidence="1" id="KW-0812">Transmembrane</keyword>
<evidence type="ECO:0000259" key="2">
    <source>
        <dbReference type="Pfam" id="PF01757"/>
    </source>
</evidence>
<dbReference type="Proteomes" id="UP000468388">
    <property type="component" value="Unassembled WGS sequence"/>
</dbReference>
<feature type="transmembrane region" description="Helical" evidence="1">
    <location>
        <begin position="220"/>
        <end position="236"/>
    </location>
</feature>
<gene>
    <name evidence="3" type="ORF">GO495_15965</name>
</gene>
<feature type="transmembrane region" description="Helical" evidence="1">
    <location>
        <begin position="197"/>
        <end position="214"/>
    </location>
</feature>
<dbReference type="Pfam" id="PF01757">
    <property type="entry name" value="Acyl_transf_3"/>
    <property type="match status" value="1"/>
</dbReference>
<dbReference type="PANTHER" id="PTHR23028:SF53">
    <property type="entry name" value="ACYL_TRANSF_3 DOMAIN-CONTAINING PROTEIN"/>
    <property type="match status" value="1"/>
</dbReference>
<accession>A0A6N8JCB6</accession>